<dbReference type="InterPro" id="IPR043976">
    <property type="entry name" value="GOLGA_cons_dom"/>
</dbReference>
<feature type="region of interest" description="Disordered" evidence="3">
    <location>
        <begin position="37"/>
        <end position="82"/>
    </location>
</feature>
<gene>
    <name evidence="5" type="ORF">OXX778_LOCUS11004</name>
</gene>
<dbReference type="PANTHER" id="PTHR10881:SF46">
    <property type="entry name" value="GOLGIN SUBFAMILY A MEMBER 2"/>
    <property type="match status" value="1"/>
</dbReference>
<dbReference type="PANTHER" id="PTHR10881">
    <property type="entry name" value="GOLGIN SUBFAMILY A MEMBER-RELATED"/>
    <property type="match status" value="1"/>
</dbReference>
<feature type="domain" description="Golgin subfamily A conserved" evidence="4">
    <location>
        <begin position="287"/>
        <end position="449"/>
    </location>
</feature>
<feature type="coiled-coil region" evidence="2">
    <location>
        <begin position="118"/>
        <end position="442"/>
    </location>
</feature>
<accession>A0A813Z3I8</accession>
<feature type="compositionally biased region" description="Low complexity" evidence="3">
    <location>
        <begin position="693"/>
        <end position="711"/>
    </location>
</feature>
<feature type="region of interest" description="Disordered" evidence="3">
    <location>
        <begin position="1"/>
        <end position="22"/>
    </location>
</feature>
<dbReference type="Proteomes" id="UP000663879">
    <property type="component" value="Unassembled WGS sequence"/>
</dbReference>
<dbReference type="AlphaFoldDB" id="A0A813Z3I8"/>
<name>A0A813Z3I8_9BILA</name>
<evidence type="ECO:0000256" key="3">
    <source>
        <dbReference type="SAM" id="MobiDB-lite"/>
    </source>
</evidence>
<feature type="coiled-coil region" evidence="2">
    <location>
        <begin position="472"/>
        <end position="506"/>
    </location>
</feature>
<dbReference type="OrthoDB" id="8942972at2759"/>
<dbReference type="Pfam" id="PF15070">
    <property type="entry name" value="GOLGA2L5"/>
    <property type="match status" value="2"/>
</dbReference>
<evidence type="ECO:0000256" key="1">
    <source>
        <dbReference type="ARBA" id="ARBA00023054"/>
    </source>
</evidence>
<comment type="caution">
    <text evidence="5">The sequence shown here is derived from an EMBL/GenBank/DDBJ whole genome shotgun (WGS) entry which is preliminary data.</text>
</comment>
<proteinExistence type="predicted"/>
<protein>
    <recommendedName>
        <fullName evidence="4">Golgin subfamily A conserved domain-containing protein</fullName>
    </recommendedName>
</protein>
<sequence>MMTNNQHNHHQQQQPSSPEHHQIKEEKIAAARQKLKEFKKRNNENFYTETNNNNYESGRSSPASSIHSNSNINPSSSSSSSKQFLNLTSLNETQLNYAQVKEQLQLHIQTIGILVAEKAELQSKLQQQMKKSDKKQDECDELMGRLKASRQKITDLERLIQQLNQQQEQQTSNSQVQNPVDLNNQLDSKDLIIDEFKIRLSEMNEKLSQKSHEVQKFAQLSIDLKSQLEILQLKLENTSNNNDDEEMNKLKVENTELKSQCHRLNEDLSKQKLDLTNEYQSYVERLQKQIENLVDQINRLTDEREESFEKIDTLKAQIKNLQDDLAKKIDAPKPEPIIEPKLDLLENEVKYFKQQIEILLHEQSNFSQILKDKDLEIDNLNKLLNKFELDRENFNSILEQSHNDKQTISRILKQNNELKSQLEELQNVYVKVTNENLELTTKLESKVNVITDNVEQSPSPEWDNEEVNEVVQDKKESLIDGVKQRLNDLEKENKDLNDYILLSNQKLNENVNLISDLSKRIKELESGNVNRNTNNNNDNVEYVNNMKLVEVKFKKVMDENVELKEKNQELESIIEKLQFETESIVDYITMYQMERSKLNEKYKIKDEALRSLSTQLQVNKLALIEINNYLNGFIKLFKQEQEEGEEGEDENDDDDNRLRKMEFILVQIQNLLFNLTQTSSSQLIKVDTRHQMNNNQQDNNNLSSQSTSNGNHQIHQEKMEKSVAKFRTETIICSSCYGDLFIV</sequence>
<dbReference type="GO" id="GO:0007030">
    <property type="term" value="P:Golgi organization"/>
    <property type="evidence" value="ECO:0007669"/>
    <property type="project" value="TreeGrafter"/>
</dbReference>
<evidence type="ECO:0000256" key="2">
    <source>
        <dbReference type="SAM" id="Coils"/>
    </source>
</evidence>
<evidence type="ECO:0000313" key="5">
    <source>
        <dbReference type="EMBL" id="CAF0892932.1"/>
    </source>
</evidence>
<evidence type="ECO:0000259" key="4">
    <source>
        <dbReference type="Pfam" id="PF15070"/>
    </source>
</evidence>
<feature type="compositionally biased region" description="Low complexity" evidence="3">
    <location>
        <begin position="1"/>
        <end position="14"/>
    </location>
</feature>
<dbReference type="EMBL" id="CAJNOC010001810">
    <property type="protein sequence ID" value="CAF0892932.1"/>
    <property type="molecule type" value="Genomic_DNA"/>
</dbReference>
<feature type="region of interest" description="Disordered" evidence="3">
    <location>
        <begin position="693"/>
        <end position="716"/>
    </location>
</feature>
<reference evidence="5" key="1">
    <citation type="submission" date="2021-02" db="EMBL/GenBank/DDBJ databases">
        <authorList>
            <person name="Nowell W R."/>
        </authorList>
    </citation>
    <scope>NUCLEOTIDE SEQUENCE</scope>
    <source>
        <strain evidence="5">Ploen Becks lab</strain>
    </source>
</reference>
<feature type="coiled-coil region" evidence="2">
    <location>
        <begin position="553"/>
        <end position="583"/>
    </location>
</feature>
<dbReference type="GO" id="GO:0005801">
    <property type="term" value="C:cis-Golgi network"/>
    <property type="evidence" value="ECO:0007669"/>
    <property type="project" value="TreeGrafter"/>
</dbReference>
<organism evidence="5 6">
    <name type="scientific">Brachionus calyciflorus</name>
    <dbReference type="NCBI Taxonomy" id="104777"/>
    <lineage>
        <taxon>Eukaryota</taxon>
        <taxon>Metazoa</taxon>
        <taxon>Spiralia</taxon>
        <taxon>Gnathifera</taxon>
        <taxon>Rotifera</taxon>
        <taxon>Eurotatoria</taxon>
        <taxon>Monogononta</taxon>
        <taxon>Pseudotrocha</taxon>
        <taxon>Ploima</taxon>
        <taxon>Brachionidae</taxon>
        <taxon>Brachionus</taxon>
    </lineage>
</organism>
<dbReference type="GO" id="GO:0032580">
    <property type="term" value="C:Golgi cisterna membrane"/>
    <property type="evidence" value="ECO:0007669"/>
    <property type="project" value="TreeGrafter"/>
</dbReference>
<dbReference type="InterPro" id="IPR024858">
    <property type="entry name" value="GOLGA"/>
</dbReference>
<dbReference type="GO" id="GO:0000137">
    <property type="term" value="C:Golgi cis cisterna"/>
    <property type="evidence" value="ECO:0007669"/>
    <property type="project" value="TreeGrafter"/>
</dbReference>
<feature type="domain" description="Golgin subfamily A conserved" evidence="4">
    <location>
        <begin position="473"/>
        <end position="628"/>
    </location>
</feature>
<evidence type="ECO:0000313" key="6">
    <source>
        <dbReference type="Proteomes" id="UP000663879"/>
    </source>
</evidence>
<feature type="compositionally biased region" description="Low complexity" evidence="3">
    <location>
        <begin position="44"/>
        <end position="81"/>
    </location>
</feature>
<keyword evidence="1 2" id="KW-0175">Coiled coil</keyword>
<keyword evidence="6" id="KW-1185">Reference proteome</keyword>